<dbReference type="PRINTS" id="PR00040">
    <property type="entry name" value="HTHMERR"/>
</dbReference>
<keyword evidence="6" id="KW-0238">DNA-binding</keyword>
<dbReference type="InterPro" id="IPR047057">
    <property type="entry name" value="MerR_fam"/>
</dbReference>
<dbReference type="GO" id="GO:0051537">
    <property type="term" value="F:2 iron, 2 sulfur cluster binding"/>
    <property type="evidence" value="ECO:0007669"/>
    <property type="project" value="UniProtKB-KW"/>
</dbReference>
<dbReference type="RefSeq" id="WP_084048373.1">
    <property type="nucleotide sequence ID" value="NZ_FWWU01000009.1"/>
</dbReference>
<dbReference type="EMBL" id="FWWU01000009">
    <property type="protein sequence ID" value="SMB90421.1"/>
    <property type="molecule type" value="Genomic_DNA"/>
</dbReference>
<evidence type="ECO:0000256" key="5">
    <source>
        <dbReference type="ARBA" id="ARBA00023015"/>
    </source>
</evidence>
<dbReference type="InterPro" id="IPR000551">
    <property type="entry name" value="MerR-type_HTH_dom"/>
</dbReference>
<dbReference type="GO" id="GO:0046872">
    <property type="term" value="F:metal ion binding"/>
    <property type="evidence" value="ECO:0007669"/>
    <property type="project" value="UniProtKB-KW"/>
</dbReference>
<keyword evidence="2" id="KW-0479">Metal-binding</keyword>
<dbReference type="PROSITE" id="PS50937">
    <property type="entry name" value="HTH_MERR_2"/>
    <property type="match status" value="1"/>
</dbReference>
<dbReference type="Pfam" id="PF00376">
    <property type="entry name" value="MerR"/>
    <property type="match status" value="1"/>
</dbReference>
<evidence type="ECO:0000256" key="7">
    <source>
        <dbReference type="ARBA" id="ARBA00023163"/>
    </source>
</evidence>
<organism evidence="9 10">
    <name type="scientific">Deinococcus hopiensis KR-140</name>
    <dbReference type="NCBI Taxonomy" id="695939"/>
    <lineage>
        <taxon>Bacteria</taxon>
        <taxon>Thermotogati</taxon>
        <taxon>Deinococcota</taxon>
        <taxon>Deinococci</taxon>
        <taxon>Deinococcales</taxon>
        <taxon>Deinococcaceae</taxon>
        <taxon>Deinococcus</taxon>
    </lineage>
</organism>
<gene>
    <name evidence="9" type="ORF">SAMN00790413_00768</name>
</gene>
<reference evidence="9 10" key="1">
    <citation type="submission" date="2017-04" db="EMBL/GenBank/DDBJ databases">
        <authorList>
            <person name="Afonso C.L."/>
            <person name="Miller P.J."/>
            <person name="Scott M.A."/>
            <person name="Spackman E."/>
            <person name="Goraichik I."/>
            <person name="Dimitrov K.M."/>
            <person name="Suarez D.L."/>
            <person name="Swayne D.E."/>
        </authorList>
    </citation>
    <scope>NUCLEOTIDE SEQUENCE [LARGE SCALE GENOMIC DNA]</scope>
    <source>
        <strain evidence="9 10">KR-140</strain>
    </source>
</reference>
<dbReference type="NCBIfam" id="TIGR01950">
    <property type="entry name" value="SoxR"/>
    <property type="match status" value="1"/>
</dbReference>
<evidence type="ECO:0000313" key="10">
    <source>
        <dbReference type="Proteomes" id="UP000192582"/>
    </source>
</evidence>
<dbReference type="PANTHER" id="PTHR30204">
    <property type="entry name" value="REDOX-CYCLING DRUG-SENSING TRANSCRIPTIONAL ACTIVATOR SOXR"/>
    <property type="match status" value="1"/>
</dbReference>
<dbReference type="InterPro" id="IPR009061">
    <property type="entry name" value="DNA-bd_dom_put_sf"/>
</dbReference>
<sequence length="154" mass="17050">MTRTFPDVSALWTPGQLSRRSGLAVSALHFYEREGLIRSERTGGNQRRYPRDTLRRLAFIRAAQRVGVPLAQIRAALNTLPGGQTPTAADWAQLSERWQAELDERIAVLTRLRSDLSGCIRCGCLSLERCQLFNPGDAFGAAHGEGSTLLEEAR</sequence>
<evidence type="ECO:0000256" key="6">
    <source>
        <dbReference type="ARBA" id="ARBA00023125"/>
    </source>
</evidence>
<dbReference type="Proteomes" id="UP000192582">
    <property type="component" value="Unassembled WGS sequence"/>
</dbReference>
<evidence type="ECO:0000256" key="4">
    <source>
        <dbReference type="ARBA" id="ARBA00023014"/>
    </source>
</evidence>
<dbReference type="Pfam" id="PF09278">
    <property type="entry name" value="MerR-DNA-bind"/>
    <property type="match status" value="1"/>
</dbReference>
<dbReference type="GO" id="GO:0006979">
    <property type="term" value="P:response to oxidative stress"/>
    <property type="evidence" value="ECO:0007669"/>
    <property type="project" value="InterPro"/>
</dbReference>
<evidence type="ECO:0000313" key="9">
    <source>
        <dbReference type="EMBL" id="SMB90421.1"/>
    </source>
</evidence>
<evidence type="ECO:0000256" key="1">
    <source>
        <dbReference type="ARBA" id="ARBA00022714"/>
    </source>
</evidence>
<dbReference type="AlphaFoldDB" id="A0A1W1VBJ1"/>
<keyword evidence="1" id="KW-0001">2Fe-2S</keyword>
<feature type="domain" description="HTH merR-type" evidence="8">
    <location>
        <begin position="11"/>
        <end position="79"/>
    </location>
</feature>
<evidence type="ECO:0000256" key="2">
    <source>
        <dbReference type="ARBA" id="ARBA00022723"/>
    </source>
</evidence>
<dbReference type="PANTHER" id="PTHR30204:SF0">
    <property type="entry name" value="REDOX-SENSITIVE TRANSCRIPTIONAL ACTIVATOR SOXR"/>
    <property type="match status" value="1"/>
</dbReference>
<accession>A0A1W1VBJ1</accession>
<dbReference type="Gene3D" id="1.10.1660.10">
    <property type="match status" value="1"/>
</dbReference>
<keyword evidence="4" id="KW-0411">Iron-sulfur</keyword>
<dbReference type="InterPro" id="IPR010211">
    <property type="entry name" value="Redox-sen_tscrpt-act_SoxR"/>
</dbReference>
<dbReference type="SMART" id="SM00422">
    <property type="entry name" value="HTH_MERR"/>
    <property type="match status" value="1"/>
</dbReference>
<dbReference type="OrthoDB" id="9811174at2"/>
<name>A0A1W1VBJ1_9DEIO</name>
<dbReference type="GO" id="GO:0003700">
    <property type="term" value="F:DNA-binding transcription factor activity"/>
    <property type="evidence" value="ECO:0007669"/>
    <property type="project" value="InterPro"/>
</dbReference>
<keyword evidence="7" id="KW-0804">Transcription</keyword>
<proteinExistence type="predicted"/>
<protein>
    <submittedName>
        <fullName evidence="9">MerR family transcriptional regulator, redox-sensitive transcriptional activator SoxR</fullName>
    </submittedName>
</protein>
<evidence type="ECO:0000259" key="8">
    <source>
        <dbReference type="PROSITE" id="PS50937"/>
    </source>
</evidence>
<dbReference type="STRING" id="695939.SAMN00790413_00768"/>
<dbReference type="PROSITE" id="PS00552">
    <property type="entry name" value="HTH_MERR_1"/>
    <property type="match status" value="1"/>
</dbReference>
<dbReference type="InterPro" id="IPR015358">
    <property type="entry name" value="Tscrpt_reg_MerR_DNA-bd"/>
</dbReference>
<keyword evidence="5" id="KW-0805">Transcription regulation</keyword>
<evidence type="ECO:0000256" key="3">
    <source>
        <dbReference type="ARBA" id="ARBA00023004"/>
    </source>
</evidence>
<keyword evidence="10" id="KW-1185">Reference proteome</keyword>
<dbReference type="SUPFAM" id="SSF46955">
    <property type="entry name" value="Putative DNA-binding domain"/>
    <property type="match status" value="1"/>
</dbReference>
<keyword evidence="3" id="KW-0408">Iron</keyword>
<dbReference type="GO" id="GO:0003677">
    <property type="term" value="F:DNA binding"/>
    <property type="evidence" value="ECO:0007669"/>
    <property type="project" value="UniProtKB-KW"/>
</dbReference>